<reference evidence="4 5" key="1">
    <citation type="submission" date="2018-11" db="EMBL/GenBank/DDBJ databases">
        <title>Sequencing the genomes of 1000 actinobacteria strains.</title>
        <authorList>
            <person name="Klenk H.-P."/>
        </authorList>
    </citation>
    <scope>NUCLEOTIDE SEQUENCE [LARGE SCALE GENOMIC DNA]</scope>
    <source>
        <strain evidence="4 5">DSM 11294</strain>
    </source>
</reference>
<dbReference type="Proteomes" id="UP000280668">
    <property type="component" value="Unassembled WGS sequence"/>
</dbReference>
<dbReference type="AlphaFoldDB" id="A0A3N2BCY5"/>
<keyword evidence="5" id="KW-1185">Reference proteome</keyword>
<evidence type="ECO:0000256" key="2">
    <source>
        <dbReference type="SAM" id="Phobius"/>
    </source>
</evidence>
<feature type="region of interest" description="Disordered" evidence="1">
    <location>
        <begin position="1"/>
        <end position="103"/>
    </location>
</feature>
<feature type="domain" description="DUF3566" evidence="3">
    <location>
        <begin position="107"/>
        <end position="223"/>
    </location>
</feature>
<dbReference type="RefSeq" id="WP_245990959.1">
    <property type="nucleotide sequence ID" value="NZ_RKHK01000001.1"/>
</dbReference>
<keyword evidence="2" id="KW-1133">Transmembrane helix</keyword>
<keyword evidence="2 4" id="KW-0812">Transmembrane</keyword>
<feature type="compositionally biased region" description="Low complexity" evidence="1">
    <location>
        <begin position="28"/>
        <end position="64"/>
    </location>
</feature>
<accession>A0A3N2BCY5</accession>
<feature type="transmembrane region" description="Helical" evidence="2">
    <location>
        <begin position="125"/>
        <end position="148"/>
    </location>
</feature>
<feature type="transmembrane region" description="Helical" evidence="2">
    <location>
        <begin position="181"/>
        <end position="207"/>
    </location>
</feature>
<evidence type="ECO:0000256" key="1">
    <source>
        <dbReference type="SAM" id="MobiDB-lite"/>
    </source>
</evidence>
<evidence type="ECO:0000313" key="5">
    <source>
        <dbReference type="Proteomes" id="UP000280668"/>
    </source>
</evidence>
<dbReference type="InterPro" id="IPR021949">
    <property type="entry name" value="DUF3566_TM"/>
</dbReference>
<dbReference type="Pfam" id="PF12089">
    <property type="entry name" value="DUF3566"/>
    <property type="match status" value="1"/>
</dbReference>
<dbReference type="EMBL" id="RKHK01000001">
    <property type="protein sequence ID" value="ROR72924.1"/>
    <property type="molecule type" value="Genomic_DNA"/>
</dbReference>
<organism evidence="4 5">
    <name type="scientific">Bogoriella caseilytica</name>
    <dbReference type="NCBI Taxonomy" id="56055"/>
    <lineage>
        <taxon>Bacteria</taxon>
        <taxon>Bacillati</taxon>
        <taxon>Actinomycetota</taxon>
        <taxon>Actinomycetes</taxon>
        <taxon>Micrococcales</taxon>
        <taxon>Bogoriellaceae</taxon>
        <taxon>Bogoriella</taxon>
    </lineage>
</organism>
<protein>
    <submittedName>
        <fullName evidence="4">Transmembrane protein DUF3566</fullName>
    </submittedName>
</protein>
<proteinExistence type="predicted"/>
<keyword evidence="2" id="KW-0472">Membrane</keyword>
<evidence type="ECO:0000313" key="4">
    <source>
        <dbReference type="EMBL" id="ROR72924.1"/>
    </source>
</evidence>
<evidence type="ECO:0000259" key="3">
    <source>
        <dbReference type="Pfam" id="PF12089"/>
    </source>
</evidence>
<feature type="compositionally biased region" description="Low complexity" evidence="1">
    <location>
        <begin position="86"/>
        <end position="103"/>
    </location>
</feature>
<comment type="caution">
    <text evidence="4">The sequence shown here is derived from an EMBL/GenBank/DDBJ whole genome shotgun (WGS) entry which is preliminary data.</text>
</comment>
<sequence>MSTHTPDSAPPPPPPPEDDSYGPGTDYSASSAPESASQSMREPASVSPSAASAAGSAPSAAGAATQTLPASHSGRYDDATAPQSGTPASTSAHSAAATAEPAAAPGPRRVRLAVSRVDPWSAMKLSFLLSFAIGIMMVVATAVVWFAFDSMMVFASVEELLESIGSEALLELMQYVEFDRVMSFATIVAVFDVLLLTALGTIMAFVYNIIAALVGGLHLTLTDD</sequence>
<name>A0A3N2BCY5_9MICO</name>
<gene>
    <name evidence="4" type="ORF">EDD31_1288</name>
</gene>